<feature type="transmembrane region" description="Helical" evidence="13">
    <location>
        <begin position="177"/>
        <end position="204"/>
    </location>
</feature>
<keyword evidence="8" id="KW-0732">Signal</keyword>
<evidence type="ECO:0000256" key="12">
    <source>
        <dbReference type="ARBA" id="ARBA00023136"/>
    </source>
</evidence>
<keyword evidence="7" id="KW-0479">Metal-binding</keyword>
<dbReference type="SUPFAM" id="SSF48695">
    <property type="entry name" value="Multiheme cytochromes"/>
    <property type="match status" value="2"/>
</dbReference>
<evidence type="ECO:0000256" key="4">
    <source>
        <dbReference type="ARBA" id="ARBA00022475"/>
    </source>
</evidence>
<sequence length="841" mass="92713">MEYPVWWTPFLSGGLVIAIIAIVHVFIAHFAVGGGFYLVLTEMKAVREKSDHILDHVRSHTRFFLLTTMVAGGLTGVGIWFTISVLSPTVTSTLTHSFAFGWAAEWAFFLGEIAALLVYHYYFDSMPRKAHIKVGWVYAFFAFMSLVVINGIITVMLTPGKWAQTHLFWDGFFNVSFWPSLSLRFALCLMFAGLFAFVTAIRIPHEETRERMVRRAAMWVGLPFAAAALSGIWYLLILPDPQQSMVMERSTQTPHLVQAFIPLGIVILVLSLAIAWFRPLSVRRPLVWLVLALGLAQIGVFEWVREAGRRPYLLYGHTYSSSIRVEDVPRVLSEGILKTARWTHIKEITEDNVLEAGKEIYKLQCMTCHGITGPMLSILDKTEKFSVYGMDSQLDGQGKLRLHMPPFLGTVEERRALAAYIVTGLHGRTDETAPPAIRTLQTAIPSFDRETAPYVLLAWSTRGMHSVVEDGALNLAPAGSDLRCQLVRRDSTPEIITSGVTITYRPEDGHGPQGTFAANDDMRAHEALNVAVTPYPQPDTFNPYPVYIVEARDEATGALLAVTKTVVAASGEVACNRCHGGQWAVEDMSGISKATQNDIFAVHDKIQGTDFTAQAAAGEVIRCQSCHDGNSDIPEFSAAIHGWHASYLTGRDADACNGCHPSAPDGATQSFRGIHNMMGLTCTNCHGHMEDHAIGLLRNEIEQERYAARALMEPLKPQQAASAAEIPPREAWTQLPHCSTCHDFMQSPPPDPSAFGQWTASSADLFSNGHDYMAAMMCQACHGATHAVYMADNAWGGMERDNIQPLQYQQMAGPVGGANNCGVCHTRELDMSESAHHPIPQ</sequence>
<evidence type="ECO:0000256" key="9">
    <source>
        <dbReference type="ARBA" id="ARBA00022982"/>
    </source>
</evidence>
<dbReference type="RefSeq" id="WP_011366438.1">
    <property type="nucleotide sequence ID" value="NC_007519.1"/>
</dbReference>
<comment type="similarity">
    <text evidence="2">Belongs to the cytochrome ubiquinol oxidase subunit 1 family.</text>
</comment>
<dbReference type="Pfam" id="PF01654">
    <property type="entry name" value="Cyt_bd_oxida_I"/>
    <property type="match status" value="1"/>
</dbReference>
<keyword evidence="9" id="KW-0249">Electron transport</keyword>
<keyword evidence="10 13" id="KW-1133">Transmembrane helix</keyword>
<dbReference type="Proteomes" id="UP000002710">
    <property type="component" value="Chromosome"/>
</dbReference>
<evidence type="ECO:0000256" key="5">
    <source>
        <dbReference type="ARBA" id="ARBA00022617"/>
    </source>
</evidence>
<dbReference type="GO" id="GO:0070069">
    <property type="term" value="C:cytochrome complex"/>
    <property type="evidence" value="ECO:0007669"/>
    <property type="project" value="InterPro"/>
</dbReference>
<feature type="transmembrane region" description="Helical" evidence="13">
    <location>
        <begin position="135"/>
        <end position="157"/>
    </location>
</feature>
<gene>
    <name evidence="14" type="ordered locus">Dde_0291</name>
</gene>
<dbReference type="PANTHER" id="PTHR35038">
    <property type="entry name" value="DISSIMILATORY SULFITE REDUCTASE SIRA"/>
    <property type="match status" value="1"/>
</dbReference>
<dbReference type="HOGENOM" id="CLU_344439_0_0_7"/>
<reference evidence="14 15" key="1">
    <citation type="journal article" date="2011" name="J. Bacteriol.">
        <title>Complete genome sequence and updated annotation of Desulfovibrio alaskensis G20.</title>
        <authorList>
            <person name="Hauser L.J."/>
            <person name="Land M.L."/>
            <person name="Brown S.D."/>
            <person name="Larimer F."/>
            <person name="Keller K.L."/>
            <person name="Rapp-Giles B.J."/>
            <person name="Price M.N."/>
            <person name="Lin M."/>
            <person name="Bruce D.C."/>
            <person name="Detter J.C."/>
            <person name="Tapia R."/>
            <person name="Han C.S."/>
            <person name="Goodwin L.A."/>
            <person name="Cheng J.F."/>
            <person name="Pitluck S."/>
            <person name="Copeland A."/>
            <person name="Lucas S."/>
            <person name="Nolan M."/>
            <person name="Lapidus A.L."/>
            <person name="Palumbo A.V."/>
            <person name="Wall J.D."/>
        </authorList>
    </citation>
    <scope>NUCLEOTIDE SEQUENCE [LARGE SCALE GENOMIC DNA]</scope>
    <source>
        <strain evidence="15">ATCC BAA 1058 / DSM 17464 / G20</strain>
    </source>
</reference>
<dbReference type="GO" id="GO:0019646">
    <property type="term" value="P:aerobic electron transport chain"/>
    <property type="evidence" value="ECO:0007669"/>
    <property type="project" value="InterPro"/>
</dbReference>
<dbReference type="Gene3D" id="3.90.10.10">
    <property type="entry name" value="Cytochrome C3"/>
    <property type="match status" value="1"/>
</dbReference>
<evidence type="ECO:0000313" key="15">
    <source>
        <dbReference type="Proteomes" id="UP000002710"/>
    </source>
</evidence>
<evidence type="ECO:0000256" key="13">
    <source>
        <dbReference type="SAM" id="Phobius"/>
    </source>
</evidence>
<protein>
    <submittedName>
        <fullName evidence="14">Cytochrome c class I</fullName>
    </submittedName>
</protein>
<dbReference type="PANTHER" id="PTHR35038:SF6">
    <property type="entry name" value="SURFACE LOCALIZED DECAHEME CYTOCHROME C LIPOPROTEIN"/>
    <property type="match status" value="1"/>
</dbReference>
<evidence type="ECO:0000256" key="2">
    <source>
        <dbReference type="ARBA" id="ARBA00009819"/>
    </source>
</evidence>
<keyword evidence="15" id="KW-1185">Reference proteome</keyword>
<feature type="transmembrane region" description="Helical" evidence="13">
    <location>
        <begin position="216"/>
        <end position="236"/>
    </location>
</feature>
<keyword evidence="4" id="KW-1003">Cell membrane</keyword>
<evidence type="ECO:0000256" key="1">
    <source>
        <dbReference type="ARBA" id="ARBA00004651"/>
    </source>
</evidence>
<dbReference type="STRING" id="207559.Dde_0291"/>
<dbReference type="InterPro" id="IPR051829">
    <property type="entry name" value="Multiheme_Cytochr_ET"/>
</dbReference>
<evidence type="ECO:0000256" key="8">
    <source>
        <dbReference type="ARBA" id="ARBA00022729"/>
    </source>
</evidence>
<keyword evidence="5" id="KW-0349">Heme</keyword>
<dbReference type="SUPFAM" id="SSF46626">
    <property type="entry name" value="Cytochrome c"/>
    <property type="match status" value="1"/>
</dbReference>
<dbReference type="EMBL" id="CP000112">
    <property type="protein sequence ID" value="ABB37092.1"/>
    <property type="molecule type" value="Genomic_DNA"/>
</dbReference>
<feature type="transmembrane region" description="Helical" evidence="13">
    <location>
        <begin position="256"/>
        <end position="277"/>
    </location>
</feature>
<proteinExistence type="inferred from homology"/>
<evidence type="ECO:0000256" key="10">
    <source>
        <dbReference type="ARBA" id="ARBA00022989"/>
    </source>
</evidence>
<keyword evidence="6 13" id="KW-0812">Transmembrane</keyword>
<dbReference type="InterPro" id="IPR002585">
    <property type="entry name" value="Cyt-d_ubiquinol_oxidase_su_1"/>
</dbReference>
<keyword evidence="3" id="KW-0813">Transport</keyword>
<dbReference type="GO" id="GO:0009055">
    <property type="term" value="F:electron transfer activity"/>
    <property type="evidence" value="ECO:0007669"/>
    <property type="project" value="InterPro"/>
</dbReference>
<evidence type="ECO:0000313" key="14">
    <source>
        <dbReference type="EMBL" id="ABB37092.1"/>
    </source>
</evidence>
<organism evidence="14 15">
    <name type="scientific">Oleidesulfovibrio alaskensis (strain ATCC BAA-1058 / DSM 17464 / G20)</name>
    <name type="common">Desulfovibrio alaskensis</name>
    <dbReference type="NCBI Taxonomy" id="207559"/>
    <lineage>
        <taxon>Bacteria</taxon>
        <taxon>Pseudomonadati</taxon>
        <taxon>Thermodesulfobacteriota</taxon>
        <taxon>Desulfovibrionia</taxon>
        <taxon>Desulfovibrionales</taxon>
        <taxon>Desulfovibrionaceae</taxon>
        <taxon>Oleidesulfovibrio</taxon>
    </lineage>
</organism>
<dbReference type="GO" id="GO:0020037">
    <property type="term" value="F:heme binding"/>
    <property type="evidence" value="ECO:0007669"/>
    <property type="project" value="InterPro"/>
</dbReference>
<keyword evidence="11" id="KW-0408">Iron</keyword>
<dbReference type="AlphaFoldDB" id="Q316Q4"/>
<keyword evidence="12 13" id="KW-0472">Membrane</keyword>
<dbReference type="GO" id="GO:0046872">
    <property type="term" value="F:metal ion binding"/>
    <property type="evidence" value="ECO:0007669"/>
    <property type="project" value="UniProtKB-KW"/>
</dbReference>
<feature type="transmembrane region" description="Helical" evidence="13">
    <location>
        <begin position="15"/>
        <end position="40"/>
    </location>
</feature>
<dbReference type="Gene3D" id="1.10.760.10">
    <property type="entry name" value="Cytochrome c-like domain"/>
    <property type="match status" value="1"/>
</dbReference>
<dbReference type="GO" id="GO:0016491">
    <property type="term" value="F:oxidoreductase activity"/>
    <property type="evidence" value="ECO:0007669"/>
    <property type="project" value="TreeGrafter"/>
</dbReference>
<evidence type="ECO:0000256" key="3">
    <source>
        <dbReference type="ARBA" id="ARBA00022448"/>
    </source>
</evidence>
<feature type="transmembrane region" description="Helical" evidence="13">
    <location>
        <begin position="61"/>
        <end position="83"/>
    </location>
</feature>
<feature type="transmembrane region" description="Helical" evidence="13">
    <location>
        <begin position="103"/>
        <end position="123"/>
    </location>
</feature>
<dbReference type="eggNOG" id="COG1271">
    <property type="taxonomic scope" value="Bacteria"/>
</dbReference>
<comment type="subcellular location">
    <subcellularLocation>
        <location evidence="1">Cell membrane</location>
        <topology evidence="1">Multi-pass membrane protein</topology>
    </subcellularLocation>
</comment>
<accession>Q316Q4</accession>
<feature type="transmembrane region" description="Helical" evidence="13">
    <location>
        <begin position="286"/>
        <end position="304"/>
    </location>
</feature>
<evidence type="ECO:0000256" key="6">
    <source>
        <dbReference type="ARBA" id="ARBA00022692"/>
    </source>
</evidence>
<dbReference type="KEGG" id="dde:Dde_0291"/>
<name>Q316Q4_OLEA2</name>
<dbReference type="GO" id="GO:0005886">
    <property type="term" value="C:plasma membrane"/>
    <property type="evidence" value="ECO:0007669"/>
    <property type="project" value="UniProtKB-SubCell"/>
</dbReference>
<evidence type="ECO:0000256" key="7">
    <source>
        <dbReference type="ARBA" id="ARBA00022723"/>
    </source>
</evidence>
<evidence type="ECO:0000256" key="11">
    <source>
        <dbReference type="ARBA" id="ARBA00023004"/>
    </source>
</evidence>
<dbReference type="eggNOG" id="COG2010">
    <property type="taxonomic scope" value="Bacteria"/>
</dbReference>
<dbReference type="InterPro" id="IPR036909">
    <property type="entry name" value="Cyt_c-like_dom_sf"/>
</dbReference>
<dbReference type="InterPro" id="IPR036280">
    <property type="entry name" value="Multihaem_cyt_sf"/>
</dbReference>